<keyword evidence="1" id="KW-0472">Membrane</keyword>
<reference evidence="2" key="1">
    <citation type="journal article" date="2012" name="Nat. Commun.">
        <title>The genome of Prunus mume.</title>
        <authorList>
            <person name="Zhang Q."/>
            <person name="Chen W."/>
            <person name="Sun L."/>
            <person name="Zhao F."/>
            <person name="Huang B."/>
            <person name="Yang W."/>
            <person name="Tao Y."/>
            <person name="Wang J."/>
            <person name="Yuan Z."/>
            <person name="Fan G."/>
            <person name="Xing Z."/>
            <person name="Han C."/>
            <person name="Pan H."/>
            <person name="Zhong X."/>
            <person name="Shi W."/>
            <person name="Liang X."/>
            <person name="Du D."/>
            <person name="Sun F."/>
            <person name="Xu Z."/>
            <person name="Hao R."/>
            <person name="Lv T."/>
            <person name="Lv Y."/>
            <person name="Zheng Z."/>
            <person name="Sun M."/>
            <person name="Luo L."/>
            <person name="Cai M."/>
            <person name="Gao Y."/>
            <person name="Wang J."/>
            <person name="Yin Y."/>
            <person name="Xu X."/>
            <person name="Cheng T."/>
            <person name="Wang J."/>
        </authorList>
    </citation>
    <scope>NUCLEOTIDE SEQUENCE [LARGE SCALE GENOMIC DNA]</scope>
</reference>
<reference evidence="3" key="2">
    <citation type="submission" date="2025-08" db="UniProtKB">
        <authorList>
            <consortium name="RefSeq"/>
        </authorList>
    </citation>
    <scope>IDENTIFICATION</scope>
</reference>
<sequence>MSGEELAGPPAPKLLRLLYFVGAGFICTVGINKWLELQRKSILQQQQLPENAANALE</sequence>
<evidence type="ECO:0000256" key="1">
    <source>
        <dbReference type="SAM" id="Phobius"/>
    </source>
</evidence>
<accession>A0ABM1LM02</accession>
<keyword evidence="2" id="KW-1185">Reference proteome</keyword>
<protein>
    <submittedName>
        <fullName evidence="3">Uncharacterized protein LOC103326084</fullName>
    </submittedName>
</protein>
<evidence type="ECO:0000313" key="3">
    <source>
        <dbReference type="RefSeq" id="XP_016648429.1"/>
    </source>
</evidence>
<evidence type="ECO:0000313" key="2">
    <source>
        <dbReference type="Proteomes" id="UP000694861"/>
    </source>
</evidence>
<gene>
    <name evidence="3" type="primary">LOC103326084</name>
</gene>
<proteinExistence type="predicted"/>
<dbReference type="GeneID" id="103326084"/>
<feature type="transmembrane region" description="Helical" evidence="1">
    <location>
        <begin position="17"/>
        <end position="35"/>
    </location>
</feature>
<dbReference type="Proteomes" id="UP000694861">
    <property type="component" value="Linkage group LG3"/>
</dbReference>
<keyword evidence="1" id="KW-1133">Transmembrane helix</keyword>
<organism evidence="2 3">
    <name type="scientific">Prunus mume</name>
    <name type="common">Japanese apricot</name>
    <name type="synonym">Armeniaca mume</name>
    <dbReference type="NCBI Taxonomy" id="102107"/>
    <lineage>
        <taxon>Eukaryota</taxon>
        <taxon>Viridiplantae</taxon>
        <taxon>Streptophyta</taxon>
        <taxon>Embryophyta</taxon>
        <taxon>Tracheophyta</taxon>
        <taxon>Spermatophyta</taxon>
        <taxon>Magnoliopsida</taxon>
        <taxon>eudicotyledons</taxon>
        <taxon>Gunneridae</taxon>
        <taxon>Pentapetalae</taxon>
        <taxon>rosids</taxon>
        <taxon>fabids</taxon>
        <taxon>Rosales</taxon>
        <taxon>Rosaceae</taxon>
        <taxon>Amygdaloideae</taxon>
        <taxon>Amygdaleae</taxon>
        <taxon>Prunus</taxon>
    </lineage>
</organism>
<dbReference type="RefSeq" id="XP_016648429.1">
    <property type="nucleotide sequence ID" value="XM_016792943.1"/>
</dbReference>
<keyword evidence="1" id="KW-0812">Transmembrane</keyword>
<name>A0ABM1LM02_PRUMU</name>